<name>A0A6A5K0T5_9PLEO</name>
<evidence type="ECO:0000313" key="4">
    <source>
        <dbReference type="EMBL" id="KAF1829820.1"/>
    </source>
</evidence>
<reference evidence="4" key="1">
    <citation type="submission" date="2020-01" db="EMBL/GenBank/DDBJ databases">
        <authorList>
            <consortium name="DOE Joint Genome Institute"/>
            <person name="Haridas S."/>
            <person name="Albert R."/>
            <person name="Binder M."/>
            <person name="Bloem J."/>
            <person name="Labutti K."/>
            <person name="Salamov A."/>
            <person name="Andreopoulos B."/>
            <person name="Baker S.E."/>
            <person name="Barry K."/>
            <person name="Bills G."/>
            <person name="Bluhm B.H."/>
            <person name="Cannon C."/>
            <person name="Castanera R."/>
            <person name="Culley D.E."/>
            <person name="Daum C."/>
            <person name="Ezra D."/>
            <person name="Gonzalez J.B."/>
            <person name="Henrissat B."/>
            <person name="Kuo A."/>
            <person name="Liang C."/>
            <person name="Lipzen A."/>
            <person name="Lutzoni F."/>
            <person name="Magnuson J."/>
            <person name="Mondo S."/>
            <person name="Nolan M."/>
            <person name="Ohm R."/>
            <person name="Pangilinan J."/>
            <person name="Park H.-J."/>
            <person name="Ramirez L."/>
            <person name="Alfaro M."/>
            <person name="Sun H."/>
            <person name="Tritt A."/>
            <person name="Yoshinaga Y."/>
            <person name="Zwiers L.-H."/>
            <person name="Turgeon B.G."/>
            <person name="Goodwin S.B."/>
            <person name="Spatafora J.W."/>
            <person name="Crous P.W."/>
            <person name="Grigoriev I.V."/>
        </authorList>
    </citation>
    <scope>NUCLEOTIDE SEQUENCE</scope>
    <source>
        <strain evidence="4">P77</strain>
    </source>
</reference>
<dbReference type="Gene3D" id="1.10.287.1490">
    <property type="match status" value="1"/>
</dbReference>
<feature type="compositionally biased region" description="Acidic residues" evidence="2">
    <location>
        <begin position="431"/>
        <end position="453"/>
    </location>
</feature>
<evidence type="ECO:0000313" key="5">
    <source>
        <dbReference type="Proteomes" id="UP000800040"/>
    </source>
</evidence>
<evidence type="ECO:0000256" key="2">
    <source>
        <dbReference type="SAM" id="MobiDB-lite"/>
    </source>
</evidence>
<keyword evidence="3" id="KW-0812">Transmembrane</keyword>
<keyword evidence="5" id="KW-1185">Reference proteome</keyword>
<keyword evidence="3" id="KW-0472">Membrane</keyword>
<dbReference type="EMBL" id="ML975423">
    <property type="protein sequence ID" value="KAF1829820.1"/>
    <property type="molecule type" value="Genomic_DNA"/>
</dbReference>
<evidence type="ECO:0000256" key="1">
    <source>
        <dbReference type="SAM" id="Coils"/>
    </source>
</evidence>
<proteinExistence type="predicted"/>
<feature type="region of interest" description="Disordered" evidence="2">
    <location>
        <begin position="431"/>
        <end position="501"/>
    </location>
</feature>
<keyword evidence="3" id="KW-1133">Transmembrane helix</keyword>
<sequence>MFPRLVKSLLSPSPAQRKSLPTPSQNLTEQTQTLTANMRLLNNVSQPLVTTHDKTFPLQVPAQPPLVPVFISLVAVTVGFFLTVLGMSFHRKLVKITKELALNKSKHLSAQQKHTEQLAAKDTELFDLQMQISFKTQELHGHKLTVSGLKSELEKANTWCQDLQNAYENLGARLVSRDKSIQGLLSHGAKTAKDFQARIVEVGKEKEKLVCRVDELEAENAKVIARVVELEAEKSKLVSQVKEDKARFATQLAELHLEKFQLSKRFSSLEARKDILFSLTRRLGKIYDEQKEEIANLREDIKDKEDEVEALEIERQKVEIQVAEVKLENEVLAEELEDMVNMCENLQGWMSYMQKCEVDFDENGDDSHVQWIDDRTQCDADDGVEWIEDVNKGLGVAEVKWVWEEDEDLEVVEWTEAEDEMWPEAEYENEAEYGFEDENEGEYGYEDEAEDEAWRENSGNGETPTEADGEGKIGLEEEDGEVETHDSSDVMWPGTGEALAW</sequence>
<keyword evidence="1" id="KW-0175">Coiled coil</keyword>
<evidence type="ECO:0000256" key="3">
    <source>
        <dbReference type="SAM" id="Phobius"/>
    </source>
</evidence>
<feature type="coiled-coil region" evidence="1">
    <location>
        <begin position="280"/>
        <end position="342"/>
    </location>
</feature>
<feature type="transmembrane region" description="Helical" evidence="3">
    <location>
        <begin position="66"/>
        <end position="89"/>
    </location>
</feature>
<protein>
    <submittedName>
        <fullName evidence="4">Uncharacterized protein</fullName>
    </submittedName>
</protein>
<gene>
    <name evidence="4" type="ORF">BDW02DRAFT_583381</name>
</gene>
<dbReference type="Proteomes" id="UP000800040">
    <property type="component" value="Unassembled WGS sequence"/>
</dbReference>
<dbReference type="OrthoDB" id="10255512at2759"/>
<organism evidence="4 5">
    <name type="scientific">Decorospora gaudefroyi</name>
    <dbReference type="NCBI Taxonomy" id="184978"/>
    <lineage>
        <taxon>Eukaryota</taxon>
        <taxon>Fungi</taxon>
        <taxon>Dikarya</taxon>
        <taxon>Ascomycota</taxon>
        <taxon>Pezizomycotina</taxon>
        <taxon>Dothideomycetes</taxon>
        <taxon>Pleosporomycetidae</taxon>
        <taxon>Pleosporales</taxon>
        <taxon>Pleosporineae</taxon>
        <taxon>Pleosporaceae</taxon>
        <taxon>Decorospora</taxon>
    </lineage>
</organism>
<dbReference type="AlphaFoldDB" id="A0A6A5K0T5"/>
<accession>A0A6A5K0T5</accession>
<feature type="coiled-coil region" evidence="1">
    <location>
        <begin position="199"/>
        <end position="247"/>
    </location>
</feature>